<dbReference type="PANTHER" id="PTHR10410">
    <property type="entry name" value="EUKARYOTIC TRANSLATION INITIATION FACTOR 3 -RELATED"/>
    <property type="match status" value="1"/>
</dbReference>
<feature type="region of interest" description="Disordered" evidence="2">
    <location>
        <begin position="359"/>
        <end position="388"/>
    </location>
</feature>
<dbReference type="SUPFAM" id="SSF102712">
    <property type="entry name" value="JAB1/MPN domain"/>
    <property type="match status" value="1"/>
</dbReference>
<dbReference type="InterPro" id="IPR050242">
    <property type="entry name" value="JAMM_MPN+_peptidase_M67A"/>
</dbReference>
<feature type="region of interest" description="Disordered" evidence="2">
    <location>
        <begin position="623"/>
        <end position="643"/>
    </location>
</feature>
<evidence type="ECO:0000313" key="4">
    <source>
        <dbReference type="EnsemblMetazoa" id="XP_022653379"/>
    </source>
</evidence>
<dbReference type="Pfam" id="PF01398">
    <property type="entry name" value="JAB"/>
    <property type="match status" value="1"/>
</dbReference>
<keyword evidence="1" id="KW-0175">Coiled coil</keyword>
<feature type="domain" description="MPN" evidence="3">
    <location>
        <begin position="411"/>
        <end position="542"/>
    </location>
</feature>
<evidence type="ECO:0000313" key="5">
    <source>
        <dbReference type="Proteomes" id="UP000594260"/>
    </source>
</evidence>
<dbReference type="GO" id="GO:0008237">
    <property type="term" value="F:metallopeptidase activity"/>
    <property type="evidence" value="ECO:0007669"/>
    <property type="project" value="InterPro"/>
</dbReference>
<dbReference type="InterPro" id="IPR000555">
    <property type="entry name" value="JAMM/MPN+_dom"/>
</dbReference>
<dbReference type="RefSeq" id="XP_022653379.1">
    <property type="nucleotide sequence ID" value="XM_022797644.1"/>
</dbReference>
<dbReference type="SMART" id="SM00232">
    <property type="entry name" value="JAB_MPN"/>
    <property type="match status" value="1"/>
</dbReference>
<keyword evidence="5" id="KW-1185">Reference proteome</keyword>
<dbReference type="OrthoDB" id="167806at2759"/>
<feature type="region of interest" description="Disordered" evidence="2">
    <location>
        <begin position="1"/>
        <end position="44"/>
    </location>
</feature>
<evidence type="ECO:0000256" key="2">
    <source>
        <dbReference type="SAM" id="MobiDB-lite"/>
    </source>
</evidence>
<accession>A0A7M7JP09</accession>
<evidence type="ECO:0000259" key="3">
    <source>
        <dbReference type="PROSITE" id="PS50249"/>
    </source>
</evidence>
<organism evidence="4 5">
    <name type="scientific">Varroa destructor</name>
    <name type="common">Honeybee mite</name>
    <dbReference type="NCBI Taxonomy" id="109461"/>
    <lineage>
        <taxon>Eukaryota</taxon>
        <taxon>Metazoa</taxon>
        <taxon>Ecdysozoa</taxon>
        <taxon>Arthropoda</taxon>
        <taxon>Chelicerata</taxon>
        <taxon>Arachnida</taxon>
        <taxon>Acari</taxon>
        <taxon>Parasitiformes</taxon>
        <taxon>Mesostigmata</taxon>
        <taxon>Gamasina</taxon>
        <taxon>Dermanyssoidea</taxon>
        <taxon>Varroidae</taxon>
        <taxon>Varroa</taxon>
    </lineage>
</organism>
<proteinExistence type="predicted"/>
<dbReference type="InterPro" id="IPR040843">
    <property type="entry name" value="RAMA"/>
</dbReference>
<name>A0A7M7JP09_VARDE</name>
<dbReference type="Pfam" id="PF18755">
    <property type="entry name" value="RAMA"/>
    <property type="match status" value="1"/>
</dbReference>
<sequence>MDMSAIAMNASGEDLSVAAGGDTDKFSPPSDGGTPDCQALKVPDEPIPIKEDGEREEREVRKLTLETLLREGVLESGDGVLSMEYMGMRFTGDLLPDGSIRWGESGEVFPSPSAWAIHCKRITQPDKKTSCGWSQVKYKGRKLELYKQEWLHRHKTARPSNMGNTITITTTATSAASLVNPLTSALAASTASPVAAAAVAAMATAAAAAAVGTGLPVSPPAPAAGLFNVASASGIGGVTLAAPTIEPTATSASAATSSTTIAPTTVTSMTLTATVTASPVTTVTSVAPAATIQDAKPLAAQNNIVAPTAAAAEGAAANDPTKPPEEEGKQAFEAMIRVGKTVIRKPRWFIEAKRRALGLPGEGQDDNKENGSRQGGSDGDCNGAALDKLPENPQYDPVTFASIERLQPFHISVSSNVLLLVDFHCHLSKTEVCGYLGGTWDVATHAMQITQAFPVKVPLDSADHAKVMEEIQLSMCSRNLYPVGWYHSHPRLSPHPTKRDVLKQLDYQLDMRGDNEAQYMPVIGLICSPQGAMDSLTEAELMLYWVMPPPENRPHEVGKAMKMVYAHNQDSFLTQDLLMEMRLLAEHYRNGNRLADFTASTTSSPPHTVWDQLKTSLSTKLPRDLQTTSNSNGQGGAGGASQDTAAQAVQHFWEFVRGLIIPNSILQQQQQQQMQQQQQLQHQQIQQQLQQQQQLIHQHHQIHAQPGTSKT</sequence>
<dbReference type="AlphaFoldDB" id="A0A7M7JP09"/>
<dbReference type="Proteomes" id="UP000594260">
    <property type="component" value="Unplaced"/>
</dbReference>
<dbReference type="OMA" id="WANYCRS"/>
<dbReference type="Gene3D" id="3.40.140.10">
    <property type="entry name" value="Cytidine Deaminase, domain 2"/>
    <property type="match status" value="1"/>
</dbReference>
<reference evidence="4" key="1">
    <citation type="submission" date="2021-01" db="UniProtKB">
        <authorList>
            <consortium name="EnsemblMetazoa"/>
        </authorList>
    </citation>
    <scope>IDENTIFICATION</scope>
</reference>
<evidence type="ECO:0000256" key="1">
    <source>
        <dbReference type="SAM" id="Coils"/>
    </source>
</evidence>
<dbReference type="InParanoid" id="A0A7M7JP09"/>
<dbReference type="KEGG" id="vde:111247087"/>
<dbReference type="PROSITE" id="PS50249">
    <property type="entry name" value="MPN"/>
    <property type="match status" value="1"/>
</dbReference>
<dbReference type="GeneID" id="111247087"/>
<dbReference type="CDD" id="cd08067">
    <property type="entry name" value="MPN_2A_DUB"/>
    <property type="match status" value="1"/>
</dbReference>
<protein>
    <recommendedName>
        <fullName evidence="3">MPN domain-containing protein</fullName>
    </recommendedName>
</protein>
<feature type="coiled-coil region" evidence="1">
    <location>
        <begin position="666"/>
        <end position="695"/>
    </location>
</feature>
<dbReference type="InterPro" id="IPR037518">
    <property type="entry name" value="MPN"/>
</dbReference>
<dbReference type="EnsemblMetazoa" id="XM_022797644">
    <property type="protein sequence ID" value="XP_022653379"/>
    <property type="gene ID" value="LOC111247087"/>
</dbReference>